<feature type="domain" description="CRAL-TRIO" evidence="2">
    <location>
        <begin position="204"/>
        <end position="360"/>
    </location>
</feature>
<name>A0A6P8HSX9_ACTTE</name>
<evidence type="ECO:0000256" key="1">
    <source>
        <dbReference type="SAM" id="MobiDB-lite"/>
    </source>
</evidence>
<evidence type="ECO:0000313" key="4">
    <source>
        <dbReference type="RefSeq" id="XP_031558328.1"/>
    </source>
</evidence>
<dbReference type="InterPro" id="IPR001251">
    <property type="entry name" value="CRAL-TRIO_dom"/>
</dbReference>
<dbReference type="Gene3D" id="3.40.525.10">
    <property type="entry name" value="CRAL-TRIO lipid binding domain"/>
    <property type="match status" value="1"/>
</dbReference>
<dbReference type="SMART" id="SM00516">
    <property type="entry name" value="SEC14"/>
    <property type="match status" value="1"/>
</dbReference>
<dbReference type="SUPFAM" id="SSF46938">
    <property type="entry name" value="CRAL/TRIO N-terminal domain"/>
    <property type="match status" value="1"/>
</dbReference>
<proteinExistence type="predicted"/>
<evidence type="ECO:0000313" key="3">
    <source>
        <dbReference type="Proteomes" id="UP000515163"/>
    </source>
</evidence>
<dbReference type="GeneID" id="116294807"/>
<dbReference type="Pfam" id="PF00650">
    <property type="entry name" value="CRAL_TRIO"/>
    <property type="match status" value="1"/>
</dbReference>
<dbReference type="InterPro" id="IPR036273">
    <property type="entry name" value="CRAL/TRIO_N_dom_sf"/>
</dbReference>
<feature type="region of interest" description="Disordered" evidence="1">
    <location>
        <begin position="386"/>
        <end position="407"/>
    </location>
</feature>
<dbReference type="AlphaFoldDB" id="A0A6P8HSX9"/>
<dbReference type="OrthoDB" id="75724at2759"/>
<dbReference type="PROSITE" id="PS50191">
    <property type="entry name" value="CRAL_TRIO"/>
    <property type="match status" value="1"/>
</dbReference>
<dbReference type="KEGG" id="aten:116294807"/>
<sequence length="407" mass="46189">MSAKPFRFEPITPAYQPVTYNAVTLEPSIAVPGRLSQPSVNTWKNCIYRKVGQVRNNVENIKITSDLVSSVKQFIEERSFSSVVARKTAASLTKERTDVDHPVYTGSPSDILFIGMNTPYDVQLDQENNNAFEQQEEHQRMIIQTALMEINAICQSTGLAPMSAAAATKFLMARDFDVEKTVSLYNKYQSQRKLYRMENMSPFKNPLQEEIYSGRFTVLNTSDQDGAGVVYLSAKRLSHHTDHNTIINNIYFQMDEAIKSPEMQKNGLVLLYDFSQVTFKSCDIKLCAKILTLFKEAFPVVLKKVFLISPPFWLAARMRLLEPGLLRDLNAQTVSANVLKERLPVTCIPDSLGGTLAVNHLTWICQCMAVHSARIESGKHKLSKLVKRRPKKFSRQQSKRKQSKRNI</sequence>
<dbReference type="SUPFAM" id="SSF52087">
    <property type="entry name" value="CRAL/TRIO domain"/>
    <property type="match status" value="1"/>
</dbReference>
<reference evidence="4" key="1">
    <citation type="submission" date="2025-08" db="UniProtKB">
        <authorList>
            <consortium name="RefSeq"/>
        </authorList>
    </citation>
    <scope>IDENTIFICATION</scope>
    <source>
        <tissue evidence="4">Tentacle</tissue>
    </source>
</reference>
<evidence type="ECO:0000259" key="2">
    <source>
        <dbReference type="PROSITE" id="PS50191"/>
    </source>
</evidence>
<dbReference type="PANTHER" id="PTHR10174:SF208">
    <property type="entry name" value="CRAL-TRIO DOMAIN-CONTAINING PROTEIN DDB_G0278031"/>
    <property type="match status" value="1"/>
</dbReference>
<dbReference type="RefSeq" id="XP_031558328.1">
    <property type="nucleotide sequence ID" value="XM_031702468.1"/>
</dbReference>
<dbReference type="PANTHER" id="PTHR10174">
    <property type="entry name" value="ALPHA-TOCOPHEROL TRANSFER PROTEIN-RELATED"/>
    <property type="match status" value="1"/>
</dbReference>
<accession>A0A6P8HSX9</accession>
<dbReference type="GO" id="GO:0016020">
    <property type="term" value="C:membrane"/>
    <property type="evidence" value="ECO:0007669"/>
    <property type="project" value="TreeGrafter"/>
</dbReference>
<dbReference type="InterPro" id="IPR036865">
    <property type="entry name" value="CRAL-TRIO_dom_sf"/>
</dbReference>
<keyword evidence="3" id="KW-1185">Reference proteome</keyword>
<dbReference type="Proteomes" id="UP000515163">
    <property type="component" value="Unplaced"/>
</dbReference>
<dbReference type="GO" id="GO:1902936">
    <property type="term" value="F:phosphatidylinositol bisphosphate binding"/>
    <property type="evidence" value="ECO:0007669"/>
    <property type="project" value="TreeGrafter"/>
</dbReference>
<dbReference type="CDD" id="cd00170">
    <property type="entry name" value="SEC14"/>
    <property type="match status" value="1"/>
</dbReference>
<organism evidence="3 4">
    <name type="scientific">Actinia tenebrosa</name>
    <name type="common">Australian red waratah sea anemone</name>
    <dbReference type="NCBI Taxonomy" id="6105"/>
    <lineage>
        <taxon>Eukaryota</taxon>
        <taxon>Metazoa</taxon>
        <taxon>Cnidaria</taxon>
        <taxon>Anthozoa</taxon>
        <taxon>Hexacorallia</taxon>
        <taxon>Actiniaria</taxon>
        <taxon>Actiniidae</taxon>
        <taxon>Actinia</taxon>
    </lineage>
</organism>
<protein>
    <submittedName>
        <fullName evidence="4">Tyrosine-protein phosphatase non-receptor type 9-like</fullName>
    </submittedName>
</protein>
<gene>
    <name evidence="4" type="primary">LOC116294807</name>
</gene>
<dbReference type="InParanoid" id="A0A6P8HSX9"/>